<gene>
    <name evidence="7" type="ORF">R5R35_002521</name>
</gene>
<dbReference type="InterPro" id="IPR013162">
    <property type="entry name" value="CD80_C2-set"/>
</dbReference>
<evidence type="ECO:0000256" key="4">
    <source>
        <dbReference type="SAM" id="MobiDB-lite"/>
    </source>
</evidence>
<dbReference type="SMART" id="SM00408">
    <property type="entry name" value="IGc2"/>
    <property type="match status" value="2"/>
</dbReference>
<dbReference type="Gene3D" id="2.60.40.10">
    <property type="entry name" value="Immunoglobulins"/>
    <property type="match status" value="5"/>
</dbReference>
<feature type="region of interest" description="Disordered" evidence="4">
    <location>
        <begin position="616"/>
        <end position="635"/>
    </location>
</feature>
<keyword evidence="8" id="KW-1185">Reference proteome</keyword>
<feature type="domain" description="Ig-like" evidence="5">
    <location>
        <begin position="248"/>
        <end position="340"/>
    </location>
</feature>
<dbReference type="PANTHER" id="PTHR23278">
    <property type="entry name" value="SIDESTEP PROTEIN"/>
    <property type="match status" value="1"/>
</dbReference>
<dbReference type="PROSITE" id="PS50853">
    <property type="entry name" value="FN3"/>
    <property type="match status" value="1"/>
</dbReference>
<evidence type="ECO:0008006" key="9">
    <source>
        <dbReference type="Google" id="ProtNLM"/>
    </source>
</evidence>
<dbReference type="EMBL" id="JAZDUA010000261">
    <property type="protein sequence ID" value="KAK7862758.1"/>
    <property type="molecule type" value="Genomic_DNA"/>
</dbReference>
<dbReference type="GO" id="GO:0016020">
    <property type="term" value="C:membrane"/>
    <property type="evidence" value="ECO:0007669"/>
    <property type="project" value="UniProtKB-SubCell"/>
</dbReference>
<feature type="domain" description="Fibronectin type-III" evidence="6">
    <location>
        <begin position="443"/>
        <end position="535"/>
    </location>
</feature>
<feature type="domain" description="Ig-like" evidence="5">
    <location>
        <begin position="44"/>
        <end position="146"/>
    </location>
</feature>
<evidence type="ECO:0000259" key="5">
    <source>
        <dbReference type="PROSITE" id="PS50835"/>
    </source>
</evidence>
<dbReference type="PANTHER" id="PTHR23278:SF25">
    <property type="entry name" value="GH14967P"/>
    <property type="match status" value="1"/>
</dbReference>
<evidence type="ECO:0000256" key="1">
    <source>
        <dbReference type="ARBA" id="ARBA00004167"/>
    </source>
</evidence>
<dbReference type="PROSITE" id="PS50835">
    <property type="entry name" value="IG_LIKE"/>
    <property type="match status" value="2"/>
</dbReference>
<dbReference type="CDD" id="cd00096">
    <property type="entry name" value="Ig"/>
    <property type="match status" value="1"/>
</dbReference>
<evidence type="ECO:0000259" key="6">
    <source>
        <dbReference type="PROSITE" id="PS50853"/>
    </source>
</evidence>
<comment type="caution">
    <text evidence="7">The sequence shown here is derived from an EMBL/GenBank/DDBJ whole genome shotgun (WGS) entry which is preliminary data.</text>
</comment>
<keyword evidence="2" id="KW-0472">Membrane</keyword>
<dbReference type="InterPro" id="IPR036179">
    <property type="entry name" value="Ig-like_dom_sf"/>
</dbReference>
<keyword evidence="3" id="KW-1015">Disulfide bond</keyword>
<name>A0AAN9VT07_9ORTH</name>
<feature type="region of interest" description="Disordered" evidence="4">
    <location>
        <begin position="785"/>
        <end position="835"/>
    </location>
</feature>
<proteinExistence type="predicted"/>
<sequence length="835" mass="86293">MKTDDVFSVCWMRLRQLFTRRNEALAAPQWVGVGPGNKNVGLPPQNLTLLNEEGREIEGAALGPFAEGASTVVRCVAEGGRPLPQVSWWRDGAPLAAEEDALQAQQQAFAQSTLRVGPLARADLGSELQCRAANSDLVPPLRRSLAIDLLLPALGVRLVGPNRPLSARITQDVQCQAVGARPSPRLSWRLAGVPLHGARQTSSADGNVTTSTLPLAPTAQDLGRELECAVGGGSTLRDAWRLDVRYVPEVSLDLGANLNASFIREGDDVYFECSVRAHPWIHKVVWKHQGRPLHSNASAGVILSNQTLVLQSVRNHSSGDYTCVASNAEGDGESEPFRLDVKYAPVCRPHQQRVYGAARLETLQVSCEVDANPPAALFRWSFNSSAVAPREVTAVASAAGGGRSLAAYTPRAERDYGTLLCWGRNALGAQAQPCVFHVVPAGRPEAPRGCALRNRTWSALQVACARGFDGGLPQRFTLEVFAGRRLVANVTARSAPEFTVAGLEPGAAYVLQLYASNGKGRSEDTVSLRASTLRAGAQEPRRTAAAAPSGDGGVAGALLPGAPLLWALVGAGAALALAGVAAAAAAALRGGGGGGGGCCACCACCRCCAADEDDAQSGDASPHAQRELKSPGPKHLGLKGSAAAVGGVAGAEAAAVAAAAAAAGVEGGTLLAPGPTTLLADDPLDNPDVVPFANEMDLPRALLKALDPSGAGAGGRALALDSPSQAPLYVSLHSYSRAPTAENLGSLAPSPVTRWPPPPPLAAPQLRDMGTQAQAPSALLGAQTPLAQASPAQTPTAPPARPGQGLPPGTRHHAETQTPLPHPPPHPLRHKESAV</sequence>
<dbReference type="InterPro" id="IPR007110">
    <property type="entry name" value="Ig-like_dom"/>
</dbReference>
<evidence type="ECO:0000313" key="8">
    <source>
        <dbReference type="Proteomes" id="UP001378592"/>
    </source>
</evidence>
<feature type="compositionally biased region" description="Low complexity" evidence="4">
    <location>
        <begin position="785"/>
        <end position="795"/>
    </location>
</feature>
<organism evidence="7 8">
    <name type="scientific">Gryllus longicercus</name>
    <dbReference type="NCBI Taxonomy" id="2509291"/>
    <lineage>
        <taxon>Eukaryota</taxon>
        <taxon>Metazoa</taxon>
        <taxon>Ecdysozoa</taxon>
        <taxon>Arthropoda</taxon>
        <taxon>Hexapoda</taxon>
        <taxon>Insecta</taxon>
        <taxon>Pterygota</taxon>
        <taxon>Neoptera</taxon>
        <taxon>Polyneoptera</taxon>
        <taxon>Orthoptera</taxon>
        <taxon>Ensifera</taxon>
        <taxon>Gryllidea</taxon>
        <taxon>Grylloidea</taxon>
        <taxon>Gryllidae</taxon>
        <taxon>Gryllinae</taxon>
        <taxon>Gryllus</taxon>
    </lineage>
</organism>
<feature type="region of interest" description="Disordered" evidence="4">
    <location>
        <begin position="742"/>
        <end position="766"/>
    </location>
</feature>
<evidence type="ECO:0000313" key="7">
    <source>
        <dbReference type="EMBL" id="KAK7862758.1"/>
    </source>
</evidence>
<dbReference type="SUPFAM" id="SSF49265">
    <property type="entry name" value="Fibronectin type III"/>
    <property type="match status" value="1"/>
</dbReference>
<dbReference type="SMART" id="SM00409">
    <property type="entry name" value="IG"/>
    <property type="match status" value="1"/>
</dbReference>
<dbReference type="InterPro" id="IPR013783">
    <property type="entry name" value="Ig-like_fold"/>
</dbReference>
<dbReference type="CDD" id="cd00063">
    <property type="entry name" value="FN3"/>
    <property type="match status" value="1"/>
</dbReference>
<dbReference type="SUPFAM" id="SSF48726">
    <property type="entry name" value="Immunoglobulin"/>
    <property type="match status" value="4"/>
</dbReference>
<dbReference type="InterPro" id="IPR003599">
    <property type="entry name" value="Ig_sub"/>
</dbReference>
<comment type="subcellular location">
    <subcellularLocation>
        <location evidence="1">Membrane</location>
        <topology evidence="1">Single-pass membrane protein</topology>
    </subcellularLocation>
</comment>
<dbReference type="InterPro" id="IPR003598">
    <property type="entry name" value="Ig_sub2"/>
</dbReference>
<reference evidence="7 8" key="1">
    <citation type="submission" date="2024-03" db="EMBL/GenBank/DDBJ databases">
        <title>The genome assembly and annotation of the cricket Gryllus longicercus Weissman &amp; Gray.</title>
        <authorList>
            <person name="Szrajer S."/>
            <person name="Gray D."/>
            <person name="Ylla G."/>
        </authorList>
    </citation>
    <scope>NUCLEOTIDE SEQUENCE [LARGE SCALE GENOMIC DNA]</scope>
    <source>
        <strain evidence="7">DAG 2021-001</strain>
        <tissue evidence="7">Whole body minus gut</tissue>
    </source>
</reference>
<protein>
    <recommendedName>
        <fullName evidence="9">Nephrin</fullName>
    </recommendedName>
</protein>
<dbReference type="Proteomes" id="UP001378592">
    <property type="component" value="Unassembled WGS sequence"/>
</dbReference>
<dbReference type="InterPro" id="IPR036116">
    <property type="entry name" value="FN3_sf"/>
</dbReference>
<accession>A0AAN9VT07</accession>
<evidence type="ECO:0000256" key="2">
    <source>
        <dbReference type="ARBA" id="ARBA00023136"/>
    </source>
</evidence>
<evidence type="ECO:0000256" key="3">
    <source>
        <dbReference type="ARBA" id="ARBA00023157"/>
    </source>
</evidence>
<dbReference type="Pfam" id="PF08205">
    <property type="entry name" value="C2-set_2"/>
    <property type="match status" value="2"/>
</dbReference>
<dbReference type="Pfam" id="PF13927">
    <property type="entry name" value="Ig_3"/>
    <property type="match status" value="1"/>
</dbReference>
<dbReference type="InterPro" id="IPR003961">
    <property type="entry name" value="FN3_dom"/>
</dbReference>
<dbReference type="AlphaFoldDB" id="A0AAN9VT07"/>